<reference evidence="1 2" key="1">
    <citation type="submission" date="2020-06" db="EMBL/GenBank/DDBJ databases">
        <title>The genome sequence of Candidatus Regiella insecticola strain Tut.</title>
        <authorList>
            <person name="Nikoh N."/>
            <person name="Tsuchida T."/>
            <person name="Koga R."/>
            <person name="Oshima K."/>
            <person name="Hattori M."/>
            <person name="Fukatsu T."/>
        </authorList>
    </citation>
    <scope>NUCLEOTIDE SEQUENCE [LARGE SCALE GENOMIC DNA]</scope>
    <source>
        <strain evidence="1 2">Tut</strain>
    </source>
</reference>
<organism evidence="1 2">
    <name type="scientific">Candidatus Regiella insecticola</name>
    <dbReference type="NCBI Taxonomy" id="138073"/>
    <lineage>
        <taxon>Bacteria</taxon>
        <taxon>Pseudomonadati</taxon>
        <taxon>Pseudomonadota</taxon>
        <taxon>Gammaproteobacteria</taxon>
        <taxon>Enterobacterales</taxon>
        <taxon>Enterobacteriaceae</taxon>
        <taxon>aphid secondary symbionts</taxon>
        <taxon>Candidatus Regiella</taxon>
    </lineage>
</organism>
<evidence type="ECO:0000313" key="2">
    <source>
        <dbReference type="Proteomes" id="UP000504714"/>
    </source>
</evidence>
<protein>
    <submittedName>
        <fullName evidence="1">Uncharacterized protein</fullName>
    </submittedName>
</protein>
<sequence length="75" mass="8097">MKKPAIPFAFQVTALLSAGARLMVCLRSSVGRPCRLAVTRNPLGILCDKQGKKNEQRIEGGYPGCGAWYQNAACN</sequence>
<gene>
    <name evidence="1" type="ORF">RINTU1_25930</name>
</gene>
<proteinExistence type="predicted"/>
<dbReference type="Proteomes" id="UP000504714">
    <property type="component" value="Unassembled WGS sequence"/>
</dbReference>
<evidence type="ECO:0000313" key="1">
    <source>
        <dbReference type="EMBL" id="GFN46824.1"/>
    </source>
</evidence>
<name>A0A6L2ZQZ4_9ENTR</name>
<dbReference type="AlphaFoldDB" id="A0A6L2ZQZ4"/>
<dbReference type="EMBL" id="BLXO01000005">
    <property type="protein sequence ID" value="GFN46824.1"/>
    <property type="molecule type" value="Genomic_DNA"/>
</dbReference>
<accession>A0A6L2ZQZ4</accession>
<comment type="caution">
    <text evidence="1">The sequence shown here is derived from an EMBL/GenBank/DDBJ whole genome shotgun (WGS) entry which is preliminary data.</text>
</comment>